<dbReference type="Proteomes" id="UP000070174">
    <property type="component" value="Unassembled WGS sequence"/>
</dbReference>
<reference evidence="2 3" key="1">
    <citation type="submission" date="2016-01" db="EMBL/GenBank/DDBJ databases">
        <authorList>
            <person name="Oliw E.H."/>
        </authorList>
    </citation>
    <scope>NUCLEOTIDE SEQUENCE [LARGE SCALE GENOMIC DNA]</scope>
    <source>
        <strain evidence="2 3">CMW7756A</strain>
    </source>
</reference>
<dbReference type="PATRIC" id="fig|54005.3.peg.1752"/>
<gene>
    <name evidence="2" type="ORF">HMPREF3229_01789</name>
</gene>
<proteinExistence type="predicted"/>
<name>A0A133PHQ6_9FIRM</name>
<dbReference type="EMBL" id="LRQE01000047">
    <property type="protein sequence ID" value="KXA28065.1"/>
    <property type="molecule type" value="Genomic_DNA"/>
</dbReference>
<dbReference type="InterPro" id="IPR012454">
    <property type="entry name" value="DUF1659"/>
</dbReference>
<organism evidence="2">
    <name type="scientific">Peptoniphilus harei</name>
    <dbReference type="NCBI Taxonomy" id="54005"/>
    <lineage>
        <taxon>Bacteria</taxon>
        <taxon>Bacillati</taxon>
        <taxon>Bacillota</taxon>
        <taxon>Tissierellia</taxon>
        <taxon>Tissierellales</taxon>
        <taxon>Peptoniphilaceae</taxon>
        <taxon>Peptoniphilus</taxon>
    </lineage>
</organism>
<protein>
    <recommendedName>
        <fullName evidence="1">DUF1659 domain-containing protein</fullName>
    </recommendedName>
</protein>
<evidence type="ECO:0000313" key="3">
    <source>
        <dbReference type="Proteomes" id="UP000070174"/>
    </source>
</evidence>
<dbReference type="RefSeq" id="WP_060800717.1">
    <property type="nucleotide sequence ID" value="NZ_KQ957105.1"/>
</dbReference>
<feature type="domain" description="DUF1659" evidence="1">
    <location>
        <begin position="4"/>
        <end position="70"/>
    </location>
</feature>
<evidence type="ECO:0000313" key="2">
    <source>
        <dbReference type="EMBL" id="KXA28065.1"/>
    </source>
</evidence>
<sequence>MAVKVKETKLMLKSVFADESSGVMKRRTVSIKGINPQASKENLYSLSSGLNPLVEGNFSTSSLITEEVLANEA</sequence>
<accession>A0A133PHQ6</accession>
<evidence type="ECO:0000259" key="1">
    <source>
        <dbReference type="Pfam" id="PF07872"/>
    </source>
</evidence>
<comment type="caution">
    <text evidence="2">The sequence shown here is derived from an EMBL/GenBank/DDBJ whole genome shotgun (WGS) entry which is preliminary data.</text>
</comment>
<dbReference type="AlphaFoldDB" id="A0A133PHQ6"/>
<dbReference type="Pfam" id="PF07872">
    <property type="entry name" value="DUF1659"/>
    <property type="match status" value="1"/>
</dbReference>